<dbReference type="PANTHER" id="PTHR43818">
    <property type="entry name" value="BCDNA.GH03377"/>
    <property type="match status" value="1"/>
</dbReference>
<gene>
    <name evidence="4" type="ORF">CYD53_1235</name>
</gene>
<proteinExistence type="predicted"/>
<feature type="domain" description="Gfo/Idh/MocA-like oxidoreductase N-terminal" evidence="2">
    <location>
        <begin position="9"/>
        <end position="130"/>
    </location>
</feature>
<dbReference type="Proteomes" id="UP000236919">
    <property type="component" value="Unassembled WGS sequence"/>
</dbReference>
<comment type="caution">
    <text evidence="4">The sequence shown here is derived from an EMBL/GenBank/DDBJ whole genome shotgun (WGS) entry which is preliminary data.</text>
</comment>
<keyword evidence="1" id="KW-0560">Oxidoreductase</keyword>
<dbReference type="SUPFAM" id="SSF51735">
    <property type="entry name" value="NAD(P)-binding Rossmann-fold domains"/>
    <property type="match status" value="1"/>
</dbReference>
<keyword evidence="5" id="KW-1185">Reference proteome</keyword>
<dbReference type="Pfam" id="PF02894">
    <property type="entry name" value="GFO_IDH_MocA_C"/>
    <property type="match status" value="1"/>
</dbReference>
<dbReference type="Pfam" id="PF01408">
    <property type="entry name" value="GFO_IDH_MocA"/>
    <property type="match status" value="1"/>
</dbReference>
<dbReference type="OrthoDB" id="7804998at2"/>
<evidence type="ECO:0000313" key="4">
    <source>
        <dbReference type="EMBL" id="POR46609.1"/>
    </source>
</evidence>
<accession>A0A2S4LW74</accession>
<dbReference type="RefSeq" id="WP_103720947.1">
    <property type="nucleotide sequence ID" value="NZ_PQFZ01000023.1"/>
</dbReference>
<dbReference type="EMBL" id="PQFZ01000023">
    <property type="protein sequence ID" value="POR46609.1"/>
    <property type="molecule type" value="Genomic_DNA"/>
</dbReference>
<organism evidence="4 5">
    <name type="scientific">Bosea psychrotolerans</name>
    <dbReference type="NCBI Taxonomy" id="1871628"/>
    <lineage>
        <taxon>Bacteria</taxon>
        <taxon>Pseudomonadati</taxon>
        <taxon>Pseudomonadota</taxon>
        <taxon>Alphaproteobacteria</taxon>
        <taxon>Hyphomicrobiales</taxon>
        <taxon>Boseaceae</taxon>
        <taxon>Bosea</taxon>
    </lineage>
</organism>
<dbReference type="InterPro" id="IPR050463">
    <property type="entry name" value="Gfo/Idh/MocA_oxidrdct_glycsds"/>
</dbReference>
<dbReference type="GO" id="GO:0016491">
    <property type="term" value="F:oxidoreductase activity"/>
    <property type="evidence" value="ECO:0007669"/>
    <property type="project" value="UniProtKB-KW"/>
</dbReference>
<dbReference type="Gene3D" id="3.30.360.10">
    <property type="entry name" value="Dihydrodipicolinate Reductase, domain 2"/>
    <property type="match status" value="1"/>
</dbReference>
<feature type="domain" description="Gfo/Idh/MocA-like oxidoreductase C-terminal" evidence="3">
    <location>
        <begin position="163"/>
        <end position="337"/>
    </location>
</feature>
<evidence type="ECO:0000313" key="5">
    <source>
        <dbReference type="Proteomes" id="UP000236919"/>
    </source>
</evidence>
<dbReference type="AlphaFoldDB" id="A0A2S4LW74"/>
<dbReference type="InterPro" id="IPR004104">
    <property type="entry name" value="Gfo/Idh/MocA-like_OxRdtase_C"/>
</dbReference>
<evidence type="ECO:0000256" key="1">
    <source>
        <dbReference type="ARBA" id="ARBA00023002"/>
    </source>
</evidence>
<protein>
    <submittedName>
        <fullName evidence="4">Myo-inositol 2-dehydrogenase/D-chiro-inositol 1-dehydrogenase</fullName>
    </submittedName>
</protein>
<name>A0A2S4LW74_9HYPH</name>
<sequence length="338" mass="36810">MTASRTSTLRVGWIGCGTHANEMLLPQLTRHDVEIVALCDTDEGRLNATGRRYGVAEASRLRDWRDLLARDDLDAVGLAVGPGLHHEIGLAAIARSLPLFIEKPPAPTARQAAELAAAAASRKVPVVLGFMKRYSTANRIAANVIGSTEFGETASFLGQYMTAPTYFANNPDYSGFYLHHCVHYFDLVPHLMGQVASVGARRHELAPGKLLLHVDFRFANGGIGTLVMGTHQSRGTPMEWWQVMGDHTRVEVRNLHEVRYFRNPPFKVSKPEASLIDGQDTLVWEPNFTAAANEDHKGYHALLGDFVRAARGEATAAPHAADGAAAMALLERVIAASE</sequence>
<reference evidence="4 5" key="1">
    <citation type="submission" date="2018-01" db="EMBL/GenBank/DDBJ databases">
        <title>Genomic Encyclopedia of Type Strains, Phase III (KMG-III): the genomes of soil and plant-associated and newly described type strains.</title>
        <authorList>
            <person name="Whitman W."/>
        </authorList>
    </citation>
    <scope>NUCLEOTIDE SEQUENCE [LARGE SCALE GENOMIC DNA]</scope>
    <source>
        <strain evidence="4 5">1131</strain>
    </source>
</reference>
<evidence type="ECO:0000259" key="3">
    <source>
        <dbReference type="Pfam" id="PF02894"/>
    </source>
</evidence>
<dbReference type="SUPFAM" id="SSF55347">
    <property type="entry name" value="Glyceraldehyde-3-phosphate dehydrogenase-like, C-terminal domain"/>
    <property type="match status" value="1"/>
</dbReference>
<dbReference type="InterPro" id="IPR000683">
    <property type="entry name" value="Gfo/Idh/MocA-like_OxRdtase_N"/>
</dbReference>
<dbReference type="Gene3D" id="3.40.50.720">
    <property type="entry name" value="NAD(P)-binding Rossmann-like Domain"/>
    <property type="match status" value="1"/>
</dbReference>
<evidence type="ECO:0000259" key="2">
    <source>
        <dbReference type="Pfam" id="PF01408"/>
    </source>
</evidence>
<dbReference type="InterPro" id="IPR036291">
    <property type="entry name" value="NAD(P)-bd_dom_sf"/>
</dbReference>
<dbReference type="PANTHER" id="PTHR43818:SF11">
    <property type="entry name" value="BCDNA.GH03377"/>
    <property type="match status" value="1"/>
</dbReference>
<dbReference type="GO" id="GO:0000166">
    <property type="term" value="F:nucleotide binding"/>
    <property type="evidence" value="ECO:0007669"/>
    <property type="project" value="InterPro"/>
</dbReference>